<protein>
    <submittedName>
        <fullName evidence="5 6">SAM-dependent methyltransferase</fullName>
        <ecNumber evidence="5">2.1.1.-</ecNumber>
    </submittedName>
</protein>
<accession>A0A2N0BGY7</accession>
<reference evidence="6" key="1">
    <citation type="submission" date="2017-07" db="EMBL/GenBank/DDBJ databases">
        <title>Leptospira spp. isolated from tropical soils.</title>
        <authorList>
            <person name="Thibeaux R."/>
            <person name="Iraola G."/>
            <person name="Ferres I."/>
            <person name="Bierque E."/>
            <person name="Girault D."/>
            <person name="Soupe-Gilbert M.-E."/>
            <person name="Picardeau M."/>
            <person name="Goarant C."/>
        </authorList>
    </citation>
    <scope>NUCLEOTIDE SEQUENCE [LARGE SCALE GENOMIC DNA]</scope>
    <source>
        <strain evidence="6">ATI7-C-A5</strain>
    </source>
</reference>
<dbReference type="RefSeq" id="WP_100748027.1">
    <property type="nucleotide sequence ID" value="NZ_NPEF02000017.1"/>
</dbReference>
<dbReference type="InterPro" id="IPR029063">
    <property type="entry name" value="SAM-dependent_MTases_sf"/>
</dbReference>
<keyword evidence="3" id="KW-0949">S-adenosyl-L-methionine</keyword>
<name>A0A2N0B6F3_9LEPT</name>
<dbReference type="Gene3D" id="2.20.130.10">
    <property type="entry name" value="CAC2371-like domains"/>
    <property type="match status" value="1"/>
</dbReference>
<dbReference type="EMBL" id="NPEF01000170">
    <property type="protein sequence ID" value="PJZ92127.1"/>
    <property type="molecule type" value="Genomic_DNA"/>
</dbReference>
<dbReference type="GO" id="GO:0032259">
    <property type="term" value="P:methylation"/>
    <property type="evidence" value="ECO:0007669"/>
    <property type="project" value="UniProtKB-KW"/>
</dbReference>
<keyword evidence="1 6" id="KW-0489">Methyltransferase</keyword>
<evidence type="ECO:0000313" key="8">
    <source>
        <dbReference type="Proteomes" id="UP000232122"/>
    </source>
</evidence>
<sequence length="260" mass="29841">MSQFGKYSEYYDLLYKDKDYALEVSYVDTLVKTYKPDSKSILELGCGTGKHALLLTQKGYEITGVDVSSQMLAEAERRKAETGFKNFPKFAEGDVRTVRIPDRFDVILSLFHVMSYQTSNIDILNAFETASLHCKNGGIFIFDVWYGPAVLSQIPETRIKRLSNEKIRVTRLAESTLIAEKNIVEVNYEVWIHPQNSDSSSEVIREKHPMRYFFNPELELLLDRKGFETLRSEEWLSGKEPGLETWGVVFIARKNDSPIS</sequence>
<reference evidence="5 8" key="2">
    <citation type="journal article" date="2018" name="Microb. Genom.">
        <title>Deciphering the unexplored Leptospira diversity from soils uncovers genomic evolution to virulence.</title>
        <authorList>
            <person name="Thibeaux R."/>
            <person name="Iraola G."/>
            <person name="Ferres I."/>
            <person name="Bierque E."/>
            <person name="Girault D."/>
            <person name="Soupe-Gilbert M.E."/>
            <person name="Picardeau M."/>
            <person name="Goarant C."/>
        </authorList>
    </citation>
    <scope>NUCLEOTIDE SEQUENCE [LARGE SCALE GENOMIC DNA]</scope>
    <source>
        <strain evidence="5 8">ATI7-C-A5</strain>
    </source>
</reference>
<evidence type="ECO:0000313" key="7">
    <source>
        <dbReference type="EMBL" id="PJZ92127.1"/>
    </source>
</evidence>
<dbReference type="EC" id="2.1.1.-" evidence="5"/>
<evidence type="ECO:0000313" key="5">
    <source>
        <dbReference type="EMBL" id="MDV6236890.1"/>
    </source>
</evidence>
<dbReference type="SUPFAM" id="SSF53335">
    <property type="entry name" value="S-adenosyl-L-methionine-dependent methyltransferases"/>
    <property type="match status" value="1"/>
</dbReference>
<dbReference type="GO" id="GO:0008168">
    <property type="term" value="F:methyltransferase activity"/>
    <property type="evidence" value="ECO:0007669"/>
    <property type="project" value="UniProtKB-KW"/>
</dbReference>
<dbReference type="PANTHER" id="PTHR43464:SF19">
    <property type="entry name" value="UBIQUINONE BIOSYNTHESIS O-METHYLTRANSFERASE, MITOCHONDRIAL"/>
    <property type="match status" value="1"/>
</dbReference>
<dbReference type="Pfam" id="PF13649">
    <property type="entry name" value="Methyltransf_25"/>
    <property type="match status" value="1"/>
</dbReference>
<keyword evidence="8" id="KW-1185">Reference proteome</keyword>
<proteinExistence type="predicted"/>
<feature type="domain" description="Methyltransferase" evidence="4">
    <location>
        <begin position="41"/>
        <end position="138"/>
    </location>
</feature>
<dbReference type="EMBL" id="NPEF02000017">
    <property type="protein sequence ID" value="MDV6236890.1"/>
    <property type="molecule type" value="Genomic_DNA"/>
</dbReference>
<dbReference type="CDD" id="cd02440">
    <property type="entry name" value="AdoMet_MTases"/>
    <property type="match status" value="1"/>
</dbReference>
<dbReference type="Gene3D" id="3.40.50.150">
    <property type="entry name" value="Vaccinia Virus protein VP39"/>
    <property type="match status" value="1"/>
</dbReference>
<evidence type="ECO:0000256" key="3">
    <source>
        <dbReference type="ARBA" id="ARBA00022691"/>
    </source>
</evidence>
<dbReference type="InterPro" id="IPR041698">
    <property type="entry name" value="Methyltransf_25"/>
</dbReference>
<dbReference type="Proteomes" id="UP000232122">
    <property type="component" value="Unassembled WGS sequence"/>
</dbReference>
<evidence type="ECO:0000256" key="2">
    <source>
        <dbReference type="ARBA" id="ARBA00022679"/>
    </source>
</evidence>
<reference evidence="5" key="3">
    <citation type="submission" date="2023-10" db="EMBL/GenBank/DDBJ databases">
        <authorList>
            <person name="Picardeau M."/>
            <person name="Thibeaux R."/>
        </authorList>
    </citation>
    <scope>NUCLEOTIDE SEQUENCE</scope>
    <source>
        <strain evidence="5">ATI7-C-A5</strain>
    </source>
</reference>
<dbReference type="AlphaFoldDB" id="A0A2N0B6F3"/>
<evidence type="ECO:0000256" key="1">
    <source>
        <dbReference type="ARBA" id="ARBA00022603"/>
    </source>
</evidence>
<organism evidence="6">
    <name type="scientific">Leptospira ellisii</name>
    <dbReference type="NCBI Taxonomy" id="2023197"/>
    <lineage>
        <taxon>Bacteria</taxon>
        <taxon>Pseudomonadati</taxon>
        <taxon>Spirochaetota</taxon>
        <taxon>Spirochaetia</taxon>
        <taxon>Leptospirales</taxon>
        <taxon>Leptospiraceae</taxon>
        <taxon>Leptospira</taxon>
    </lineage>
</organism>
<gene>
    <name evidence="5" type="ORF">CH379_014770</name>
    <name evidence="6" type="ORF">CH379_14890</name>
    <name evidence="7" type="ORF">CH379_14930</name>
</gene>
<dbReference type="OrthoDB" id="9811589at2"/>
<evidence type="ECO:0000313" key="6">
    <source>
        <dbReference type="EMBL" id="PJZ92120.1"/>
    </source>
</evidence>
<accession>A0A2N0B6F3</accession>
<dbReference type="EMBL" id="NPEF01000170">
    <property type="protein sequence ID" value="PJZ92120.1"/>
    <property type="molecule type" value="Genomic_DNA"/>
</dbReference>
<comment type="caution">
    <text evidence="6">The sequence shown here is derived from an EMBL/GenBank/DDBJ whole genome shotgun (WGS) entry which is preliminary data.</text>
</comment>
<evidence type="ECO:0000259" key="4">
    <source>
        <dbReference type="Pfam" id="PF13649"/>
    </source>
</evidence>
<dbReference type="PANTHER" id="PTHR43464">
    <property type="entry name" value="METHYLTRANSFERASE"/>
    <property type="match status" value="1"/>
</dbReference>
<keyword evidence="2 6" id="KW-0808">Transferase</keyword>